<protein>
    <submittedName>
        <fullName evidence="3">Carbamoyl phosphate synthase large subunit</fullName>
    </submittedName>
</protein>
<evidence type="ECO:0000259" key="2">
    <source>
        <dbReference type="PROSITE" id="PS50975"/>
    </source>
</evidence>
<proteinExistence type="predicted"/>
<sequence length="321" mass="35920">MNTNILILSAGRRVELLEAFRMALHERAPGARILAADIGTSLSAACHVADQSFTVPRIGAPDYIDALLSLCREQKVGMIIPTIDTELLILSHHRGHFIRLGVAPIVADETLIEACRDKRLTAKLFTSLTIATPAIYPRDALVFPCFCKPYDGSSGLGATVVSGPHSLTEEMLDNEKNIFMELIDEGYQEYTVDVYYDRCGQLRCLVPRQRLEVRAGEVSKCITRRGFVHDYLAERLPHLKGARGCITVQLFYNHHTQDIKALEINPRFGGGFPLADAAGAHYPAWLIDEYFLGHDIDFYDSWDANLMMLRYDAKVLVRPGR</sequence>
<gene>
    <name evidence="3" type="ORF">C1H69_04595</name>
</gene>
<dbReference type="Gene3D" id="3.40.50.20">
    <property type="match status" value="1"/>
</dbReference>
<organism evidence="3 4">
    <name type="scientific">Billgrantia endophytica</name>
    <dbReference type="NCBI Taxonomy" id="2033802"/>
    <lineage>
        <taxon>Bacteria</taxon>
        <taxon>Pseudomonadati</taxon>
        <taxon>Pseudomonadota</taxon>
        <taxon>Gammaproteobacteria</taxon>
        <taxon>Oceanospirillales</taxon>
        <taxon>Halomonadaceae</taxon>
        <taxon>Billgrantia</taxon>
    </lineage>
</organism>
<dbReference type="EMBL" id="PNRF01000010">
    <property type="protein sequence ID" value="PMR76981.1"/>
    <property type="molecule type" value="Genomic_DNA"/>
</dbReference>
<evidence type="ECO:0000256" key="1">
    <source>
        <dbReference type="PROSITE-ProRule" id="PRU00409"/>
    </source>
</evidence>
<dbReference type="Pfam" id="PF21360">
    <property type="entry name" value="PylC-like_N"/>
    <property type="match status" value="1"/>
</dbReference>
<dbReference type="InterPro" id="IPR013815">
    <property type="entry name" value="ATP_grasp_subdomain_1"/>
</dbReference>
<dbReference type="PROSITE" id="PS50975">
    <property type="entry name" value="ATP_GRASP"/>
    <property type="match status" value="1"/>
</dbReference>
<name>A0A2N7U970_9GAMM</name>
<keyword evidence="4" id="KW-1185">Reference proteome</keyword>
<dbReference type="GO" id="GO:0046872">
    <property type="term" value="F:metal ion binding"/>
    <property type="evidence" value="ECO:0007669"/>
    <property type="project" value="InterPro"/>
</dbReference>
<feature type="domain" description="ATP-grasp" evidence="2">
    <location>
        <begin position="118"/>
        <end position="291"/>
    </location>
</feature>
<reference evidence="3 4" key="1">
    <citation type="submission" date="2018-01" db="EMBL/GenBank/DDBJ databases">
        <title>Halomonas endophytica sp. nov., isolated from storage liquid in the stems of Populus euphratica.</title>
        <authorList>
            <person name="Chen C."/>
        </authorList>
    </citation>
    <scope>NUCLEOTIDE SEQUENCE [LARGE SCALE GENOMIC DNA]</scope>
    <source>
        <strain evidence="3 4">MC28</strain>
    </source>
</reference>
<dbReference type="InterPro" id="IPR048764">
    <property type="entry name" value="PylC_N"/>
</dbReference>
<dbReference type="Pfam" id="PF15632">
    <property type="entry name" value="ATPgrasp_Ter"/>
    <property type="match status" value="1"/>
</dbReference>
<dbReference type="RefSeq" id="WP_102652231.1">
    <property type="nucleotide sequence ID" value="NZ_PNRF01000010.1"/>
</dbReference>
<dbReference type="Proteomes" id="UP000235803">
    <property type="component" value="Unassembled WGS sequence"/>
</dbReference>
<evidence type="ECO:0000313" key="4">
    <source>
        <dbReference type="Proteomes" id="UP000235803"/>
    </source>
</evidence>
<evidence type="ECO:0000313" key="3">
    <source>
        <dbReference type="EMBL" id="PMR76981.1"/>
    </source>
</evidence>
<dbReference type="OrthoDB" id="9765608at2"/>
<dbReference type="GO" id="GO:0003824">
    <property type="term" value="F:catalytic activity"/>
    <property type="evidence" value="ECO:0007669"/>
    <property type="project" value="UniProtKB-ARBA"/>
</dbReference>
<dbReference type="InterPro" id="IPR011761">
    <property type="entry name" value="ATP-grasp"/>
</dbReference>
<comment type="caution">
    <text evidence="3">The sequence shown here is derived from an EMBL/GenBank/DDBJ whole genome shotgun (WGS) entry which is preliminary data.</text>
</comment>
<dbReference type="GO" id="GO:0005524">
    <property type="term" value="F:ATP binding"/>
    <property type="evidence" value="ECO:0007669"/>
    <property type="project" value="UniProtKB-UniRule"/>
</dbReference>
<dbReference type="Gene3D" id="3.30.470.20">
    <property type="entry name" value="ATP-grasp fold, B domain"/>
    <property type="match status" value="1"/>
</dbReference>
<keyword evidence="1" id="KW-0547">Nucleotide-binding</keyword>
<keyword evidence="1" id="KW-0067">ATP-binding</keyword>
<accession>A0A2N7U970</accession>
<dbReference type="AlphaFoldDB" id="A0A2N7U970"/>
<dbReference type="SUPFAM" id="SSF56059">
    <property type="entry name" value="Glutathione synthetase ATP-binding domain-like"/>
    <property type="match status" value="1"/>
</dbReference>
<dbReference type="Gene3D" id="3.30.1490.20">
    <property type="entry name" value="ATP-grasp fold, A domain"/>
    <property type="match status" value="1"/>
</dbReference>